<keyword evidence="2" id="KW-0732">Signal</keyword>
<name>A0AA42RF52_AERCA</name>
<organism evidence="3 4">
    <name type="scientific">Aeromonas caviae</name>
    <name type="common">Aeromonas punctata</name>
    <dbReference type="NCBI Taxonomy" id="648"/>
    <lineage>
        <taxon>Bacteria</taxon>
        <taxon>Pseudomonadati</taxon>
        <taxon>Pseudomonadota</taxon>
        <taxon>Gammaproteobacteria</taxon>
        <taxon>Aeromonadales</taxon>
        <taxon>Aeromonadaceae</taxon>
        <taxon>Aeromonas</taxon>
    </lineage>
</organism>
<evidence type="ECO:0000313" key="4">
    <source>
        <dbReference type="Proteomes" id="UP001161704"/>
    </source>
</evidence>
<accession>A0AA42RF52</accession>
<protein>
    <submittedName>
        <fullName evidence="3">Uncharacterized protein</fullName>
    </submittedName>
</protein>
<dbReference type="AlphaFoldDB" id="A0AA42RF52"/>
<feature type="region of interest" description="Disordered" evidence="1">
    <location>
        <begin position="74"/>
        <end position="101"/>
    </location>
</feature>
<comment type="caution">
    <text evidence="3">The sequence shown here is derived from an EMBL/GenBank/DDBJ whole genome shotgun (WGS) entry which is preliminary data.</text>
</comment>
<feature type="signal peptide" evidence="2">
    <location>
        <begin position="1"/>
        <end position="30"/>
    </location>
</feature>
<dbReference type="RefSeq" id="WP_236749321.1">
    <property type="nucleotide sequence ID" value="NZ_JAOCFK010000017.1"/>
</dbReference>
<proteinExistence type="predicted"/>
<dbReference type="EMBL" id="JAOCIZ010000134">
    <property type="protein sequence ID" value="MDH1507572.1"/>
    <property type="molecule type" value="Genomic_DNA"/>
</dbReference>
<evidence type="ECO:0000256" key="2">
    <source>
        <dbReference type="SAM" id="SignalP"/>
    </source>
</evidence>
<gene>
    <name evidence="3" type="ORF">N5I20_21245</name>
</gene>
<evidence type="ECO:0000313" key="3">
    <source>
        <dbReference type="EMBL" id="MDH1507572.1"/>
    </source>
</evidence>
<sequence length="148" mass="15941">MSVRPSFWSMFRSPCLAVLLLGAFPQLGIAGDCTYRKDSLGHTRYQCQDGRHGSLRTDSLGTVRDSGTGVTWRKDSLGNVRSSDGTTYRQDSLGNVRASNSRSGLNVTWRKDSLGNLRASDGTLCRSDSLGTLSCDGGSTPPAVFKSE</sequence>
<feature type="chain" id="PRO_5041367913" evidence="2">
    <location>
        <begin position="31"/>
        <end position="148"/>
    </location>
</feature>
<dbReference type="Proteomes" id="UP001161704">
    <property type="component" value="Unassembled WGS sequence"/>
</dbReference>
<feature type="compositionally biased region" description="Polar residues" evidence="1">
    <location>
        <begin position="79"/>
        <end position="101"/>
    </location>
</feature>
<reference evidence="3" key="1">
    <citation type="submission" date="2022-09" db="EMBL/GenBank/DDBJ databases">
        <title>Intensive care unit water sources are persistently colonized with multi-drug resistant bacteria and are the site of extensive horizontal gene transfer of antibiotic resistance genes.</title>
        <authorList>
            <person name="Diorio-Toth L."/>
        </authorList>
    </citation>
    <scope>NUCLEOTIDE SEQUENCE</scope>
    <source>
        <strain evidence="3">GD03710</strain>
    </source>
</reference>
<evidence type="ECO:0000256" key="1">
    <source>
        <dbReference type="SAM" id="MobiDB-lite"/>
    </source>
</evidence>